<dbReference type="PANTHER" id="PTHR34203">
    <property type="entry name" value="METHYLTRANSFERASE, FKBM FAMILY PROTEIN"/>
    <property type="match status" value="1"/>
</dbReference>
<dbReference type="EMBL" id="CP060007">
    <property type="protein sequence ID" value="QNA44514.1"/>
    <property type="molecule type" value="Genomic_DNA"/>
</dbReference>
<dbReference type="KEGG" id="lacs:H4075_21050"/>
<dbReference type="InterPro" id="IPR006342">
    <property type="entry name" value="FkbM_mtfrase"/>
</dbReference>
<proteinExistence type="predicted"/>
<sequence length="248" mass="28202">MTPLFNTGILLRLKRLVKKLPVVLTRNQQYDSQTKQIIRKVCTAQSNTVDVGTHHGDLLDVLLQQSPNGTHYGFEPLPVFYQSLRLKYQQQNNIVLYDLALSDINGNSSFNHVTSNPSYSGIKKRNYDRSNETDETIEVKTARLDDVLLSQNKKISFIKIDVEGAELGVLKGAAELIRRDRPVIVFECGLGGSDVYDTTPAELFTFFADLGYTISLLKNYLKEEQALSKTSFEEQYYQKLNYYFVALP</sequence>
<feature type="domain" description="Methyltransferase FkbM" evidence="1">
    <location>
        <begin position="50"/>
        <end position="213"/>
    </location>
</feature>
<organism evidence="2 3">
    <name type="scientific">Lacibacter sediminis</name>
    <dbReference type="NCBI Taxonomy" id="2760713"/>
    <lineage>
        <taxon>Bacteria</taxon>
        <taxon>Pseudomonadati</taxon>
        <taxon>Bacteroidota</taxon>
        <taxon>Chitinophagia</taxon>
        <taxon>Chitinophagales</taxon>
        <taxon>Chitinophagaceae</taxon>
        <taxon>Lacibacter</taxon>
    </lineage>
</organism>
<dbReference type="InterPro" id="IPR029063">
    <property type="entry name" value="SAM-dependent_MTases_sf"/>
</dbReference>
<dbReference type="Pfam" id="PF05050">
    <property type="entry name" value="Methyltransf_21"/>
    <property type="match status" value="1"/>
</dbReference>
<keyword evidence="3" id="KW-1185">Reference proteome</keyword>
<evidence type="ECO:0000259" key="1">
    <source>
        <dbReference type="Pfam" id="PF05050"/>
    </source>
</evidence>
<dbReference type="AlphaFoldDB" id="A0A7G5XGB1"/>
<dbReference type="NCBIfam" id="TIGR01444">
    <property type="entry name" value="fkbM_fam"/>
    <property type="match status" value="1"/>
</dbReference>
<dbReference type="GO" id="GO:0032259">
    <property type="term" value="P:methylation"/>
    <property type="evidence" value="ECO:0007669"/>
    <property type="project" value="UniProtKB-KW"/>
</dbReference>
<evidence type="ECO:0000313" key="2">
    <source>
        <dbReference type="EMBL" id="QNA44514.1"/>
    </source>
</evidence>
<gene>
    <name evidence="2" type="ORF">H4075_21050</name>
</gene>
<protein>
    <submittedName>
        <fullName evidence="2">FkbM family methyltransferase</fullName>
    </submittedName>
</protein>
<dbReference type="Proteomes" id="UP000515344">
    <property type="component" value="Chromosome"/>
</dbReference>
<dbReference type="GO" id="GO:0008168">
    <property type="term" value="F:methyltransferase activity"/>
    <property type="evidence" value="ECO:0007669"/>
    <property type="project" value="UniProtKB-KW"/>
</dbReference>
<reference evidence="3" key="1">
    <citation type="submission" date="2020-08" db="EMBL/GenBank/DDBJ databases">
        <title>Lacibacter sp. S13-6-6 genome sequencing.</title>
        <authorList>
            <person name="Jin L."/>
        </authorList>
    </citation>
    <scope>NUCLEOTIDE SEQUENCE [LARGE SCALE GENOMIC DNA]</scope>
    <source>
        <strain evidence="3">S13-6-6</strain>
    </source>
</reference>
<name>A0A7G5XGB1_9BACT</name>
<keyword evidence="2" id="KW-0808">Transferase</keyword>
<evidence type="ECO:0000313" key="3">
    <source>
        <dbReference type="Proteomes" id="UP000515344"/>
    </source>
</evidence>
<dbReference type="Gene3D" id="3.40.50.150">
    <property type="entry name" value="Vaccinia Virus protein VP39"/>
    <property type="match status" value="1"/>
</dbReference>
<dbReference type="RefSeq" id="WP_182802783.1">
    <property type="nucleotide sequence ID" value="NZ_CP060007.1"/>
</dbReference>
<dbReference type="PANTHER" id="PTHR34203:SF15">
    <property type="entry name" value="SLL1173 PROTEIN"/>
    <property type="match status" value="1"/>
</dbReference>
<dbReference type="InterPro" id="IPR052514">
    <property type="entry name" value="SAM-dependent_MTase"/>
</dbReference>
<accession>A0A7G5XGB1</accession>
<keyword evidence="2" id="KW-0489">Methyltransferase</keyword>
<dbReference type="SUPFAM" id="SSF53335">
    <property type="entry name" value="S-adenosyl-L-methionine-dependent methyltransferases"/>
    <property type="match status" value="1"/>
</dbReference>